<evidence type="ECO:0000313" key="3">
    <source>
        <dbReference type="Proteomes" id="UP000038010"/>
    </source>
</evidence>
<reference evidence="2 3" key="1">
    <citation type="submission" date="2015-06" db="EMBL/GenBank/DDBJ databases">
        <title>Draft genome of the ant-associated black yeast Phialophora attae CBS 131958.</title>
        <authorList>
            <person name="Moreno L.F."/>
            <person name="Stielow B.J."/>
            <person name="de Hoog S."/>
            <person name="Vicente V.A."/>
            <person name="Weiss V.A."/>
            <person name="de Vries M."/>
            <person name="Cruz L.M."/>
            <person name="Souza E.M."/>
        </authorList>
    </citation>
    <scope>NUCLEOTIDE SEQUENCE [LARGE SCALE GENOMIC DNA]</scope>
    <source>
        <strain evidence="2 3">CBS 131958</strain>
    </source>
</reference>
<dbReference type="EMBL" id="LFJN01000029">
    <property type="protein sequence ID" value="KPI36618.1"/>
    <property type="molecule type" value="Genomic_DNA"/>
</dbReference>
<dbReference type="GeneID" id="28730681"/>
<name>A0A0N0NJ84_9EURO</name>
<dbReference type="STRING" id="1664694.A0A0N0NJ84"/>
<dbReference type="PANTHER" id="PTHR38787:SF3">
    <property type="entry name" value="REGULATORY P DOMAIN-CONTAINING PROTEIN"/>
    <property type="match status" value="1"/>
</dbReference>
<evidence type="ECO:0000256" key="1">
    <source>
        <dbReference type="SAM" id="SignalP"/>
    </source>
</evidence>
<comment type="caution">
    <text evidence="2">The sequence shown here is derived from an EMBL/GenBank/DDBJ whole genome shotgun (WGS) entry which is preliminary data.</text>
</comment>
<sequence length="478" mass="52825">MKSSTTLNFLATAGLAAAALFSEGEYDRGEVHEMIMGKKFSSWDKHAEEGAYEAENYVPVDSFMPCTDGQVVVVEGDANNTYKCNNMDLLNFKPHSALGSFTGFGSGSWGWVSDDGREFAAIGQKDGAAFIEIGPEGEIIYLGRLPQYSVLQRYSQWREIRMYKNYVLIGSEAVDHGLQIFDMTKLLDLDPANPVNFSLSDQTGHFLDYEKMPLGRMHNVVVNEELGYAAALGSAPRFNHSCAAGLVWIDLSDPSNPTSPGCAGEDGYVHDAQCVVYHGPDSRYEGKDICFGYNEDTLTIYDATVKTGVNQSTIISKLSYDYHQYILLDDEYDEYDYAVPDGYPVTYIIDVSNLEDPKQSGIYKSKHYGIDHNQYIFDGLAYQSNYGIGLTVLDVSGIPDDPTGGNVEEVAGFDIYPEDDHLPEGGVLDFVGTWSHYAGFPSGHIVINTIERGVFVTKLSGFEGRARGKRHAAPRRLR</sequence>
<dbReference type="GO" id="GO:0005576">
    <property type="term" value="C:extracellular region"/>
    <property type="evidence" value="ECO:0007669"/>
    <property type="project" value="TreeGrafter"/>
</dbReference>
<dbReference type="VEuPathDB" id="FungiDB:AB675_10059"/>
<evidence type="ECO:0000313" key="2">
    <source>
        <dbReference type="EMBL" id="KPI36618.1"/>
    </source>
</evidence>
<dbReference type="NCBIfam" id="TIGR04312">
    <property type="entry name" value="choice_anch_B"/>
    <property type="match status" value="1"/>
</dbReference>
<accession>A0A0N0NJ84</accession>
<organism evidence="2 3">
    <name type="scientific">Cyphellophora attinorum</name>
    <dbReference type="NCBI Taxonomy" id="1664694"/>
    <lineage>
        <taxon>Eukaryota</taxon>
        <taxon>Fungi</taxon>
        <taxon>Dikarya</taxon>
        <taxon>Ascomycota</taxon>
        <taxon>Pezizomycotina</taxon>
        <taxon>Eurotiomycetes</taxon>
        <taxon>Chaetothyriomycetidae</taxon>
        <taxon>Chaetothyriales</taxon>
        <taxon>Cyphellophoraceae</taxon>
        <taxon>Cyphellophora</taxon>
    </lineage>
</organism>
<dbReference type="PANTHER" id="PTHR38787">
    <property type="entry name" value="REGULATORY P DOMAIN-CONTAINING PROTEIN"/>
    <property type="match status" value="1"/>
</dbReference>
<dbReference type="AlphaFoldDB" id="A0A0N0NJ84"/>
<dbReference type="RefSeq" id="XP_017996581.1">
    <property type="nucleotide sequence ID" value="XM_018138801.1"/>
</dbReference>
<dbReference type="InterPro" id="IPR027589">
    <property type="entry name" value="Choice_anch_B"/>
</dbReference>
<dbReference type="Proteomes" id="UP000038010">
    <property type="component" value="Unassembled WGS sequence"/>
</dbReference>
<gene>
    <name evidence="2" type="ORF">AB675_10059</name>
</gene>
<protein>
    <submittedName>
        <fullName evidence="2">Uncharacterized protein</fullName>
    </submittedName>
</protein>
<dbReference type="OrthoDB" id="2099887at2759"/>
<keyword evidence="1" id="KW-0732">Signal</keyword>
<keyword evidence="3" id="KW-1185">Reference proteome</keyword>
<feature type="signal peptide" evidence="1">
    <location>
        <begin position="1"/>
        <end position="18"/>
    </location>
</feature>
<proteinExistence type="predicted"/>
<feature type="chain" id="PRO_5005856787" evidence="1">
    <location>
        <begin position="19"/>
        <end position="478"/>
    </location>
</feature>